<feature type="region of interest" description="Disordered" evidence="2">
    <location>
        <begin position="248"/>
        <end position="276"/>
    </location>
</feature>
<keyword evidence="5" id="KW-1185">Reference proteome</keyword>
<feature type="compositionally biased region" description="Basic and acidic residues" evidence="2">
    <location>
        <begin position="250"/>
        <end position="263"/>
    </location>
</feature>
<name>A0A8B9FR83_9PSIT</name>
<keyword evidence="1" id="KW-0808">Transferase</keyword>
<evidence type="ECO:0000256" key="1">
    <source>
        <dbReference type="RuleBase" id="RU368002"/>
    </source>
</evidence>
<dbReference type="Ensembl" id="ENSACOT00000014030.1">
    <property type="protein sequence ID" value="ENSACOP00000013552.1"/>
    <property type="gene ID" value="ENSACOG00000009418.1"/>
</dbReference>
<accession>A0A8B9FR83</accession>
<dbReference type="InterPro" id="IPR015938">
    <property type="entry name" value="Glycine_N-acyltransferase_N"/>
</dbReference>
<dbReference type="PANTHER" id="PTHR15298">
    <property type="entry name" value="L-COA N-ACYLTRANSFERASE-RELATED"/>
    <property type="match status" value="1"/>
</dbReference>
<dbReference type="GO" id="GO:0047961">
    <property type="term" value="F:glycine N-acyltransferase activity"/>
    <property type="evidence" value="ECO:0007669"/>
    <property type="project" value="InterPro"/>
</dbReference>
<organism evidence="4 5">
    <name type="scientific">Amazona collaria</name>
    <name type="common">yellow-billed parrot</name>
    <dbReference type="NCBI Taxonomy" id="241587"/>
    <lineage>
        <taxon>Eukaryota</taxon>
        <taxon>Metazoa</taxon>
        <taxon>Chordata</taxon>
        <taxon>Craniata</taxon>
        <taxon>Vertebrata</taxon>
        <taxon>Euteleostomi</taxon>
        <taxon>Archelosauria</taxon>
        <taxon>Archosauria</taxon>
        <taxon>Dinosauria</taxon>
        <taxon>Saurischia</taxon>
        <taxon>Theropoda</taxon>
        <taxon>Coelurosauria</taxon>
        <taxon>Aves</taxon>
        <taxon>Neognathae</taxon>
        <taxon>Neoaves</taxon>
        <taxon>Telluraves</taxon>
        <taxon>Australaves</taxon>
        <taxon>Psittaciformes</taxon>
        <taxon>Psittacidae</taxon>
        <taxon>Amazona</taxon>
    </lineage>
</organism>
<protein>
    <recommendedName>
        <fullName evidence="1">Glycine N-acyltransferase-like protein</fullName>
        <ecNumber evidence="1">2.3.1.-</ecNumber>
    </recommendedName>
</protein>
<reference evidence="4" key="2">
    <citation type="submission" date="2025-09" db="UniProtKB">
        <authorList>
            <consortium name="Ensembl"/>
        </authorList>
    </citation>
    <scope>IDENTIFICATION</scope>
</reference>
<proteinExistence type="inferred from homology"/>
<evidence type="ECO:0000259" key="3">
    <source>
        <dbReference type="Pfam" id="PF06021"/>
    </source>
</evidence>
<keyword evidence="1" id="KW-0012">Acyltransferase</keyword>
<dbReference type="PANTHER" id="PTHR15298:SF1">
    <property type="entry name" value="GLYCINE N-ACYLTRANSFERASE-LIKE PROTEIN"/>
    <property type="match status" value="1"/>
</dbReference>
<evidence type="ECO:0000256" key="2">
    <source>
        <dbReference type="SAM" id="MobiDB-lite"/>
    </source>
</evidence>
<feature type="domain" description="Glycine N-acyltransferase N-terminal" evidence="3">
    <location>
        <begin position="1"/>
        <end position="103"/>
    </location>
</feature>
<dbReference type="GO" id="GO:0005739">
    <property type="term" value="C:mitochondrion"/>
    <property type="evidence" value="ECO:0007669"/>
    <property type="project" value="InterPro"/>
</dbReference>
<dbReference type="InterPro" id="IPR010313">
    <property type="entry name" value="Glycine_N-acyltransferase"/>
</dbReference>
<comment type="similarity">
    <text evidence="1">Belongs to the glycine N-acyltransferase family.</text>
</comment>
<sequence>MLILTCPAQLQRLEGALRRSLPLTLPVYGAVMNINRGNPAGLEVVVDAWPEFGAVLARRRGEVPVDDCYRNTSSVFYRDVGAYRALLETPGCLRWDSAFHIIGDGKGSGVLGKGGAVPAAPQAWLHPGWIKGCIEGGGAAVCCVWGVPGVGGAVLGGWYPDKAIAWTWHWLHVCGGKEGDERYGVTLLPCIGVPGGELEQGWELFVIQSGAWGAMALEGRAGVSRMVPIGVLSPARGRDSPRGELWQWGREGRESSRALERGQKGHGMPSAPLTTEGVRGTHEFLTGAGMQPGLCQAQNHGTMEWFGMKGA</sequence>
<evidence type="ECO:0000313" key="4">
    <source>
        <dbReference type="Ensembl" id="ENSACOP00000013552.1"/>
    </source>
</evidence>
<evidence type="ECO:0000313" key="5">
    <source>
        <dbReference type="Proteomes" id="UP000694522"/>
    </source>
</evidence>
<dbReference type="Proteomes" id="UP000694522">
    <property type="component" value="Unplaced"/>
</dbReference>
<dbReference type="AlphaFoldDB" id="A0A8B9FR83"/>
<dbReference type="EC" id="2.3.1.-" evidence="1"/>
<dbReference type="Pfam" id="PF06021">
    <property type="entry name" value="Gly_acyl_tr_N"/>
    <property type="match status" value="1"/>
</dbReference>
<reference evidence="4" key="1">
    <citation type="submission" date="2025-08" db="UniProtKB">
        <authorList>
            <consortium name="Ensembl"/>
        </authorList>
    </citation>
    <scope>IDENTIFICATION</scope>
</reference>